<evidence type="ECO:0000256" key="5">
    <source>
        <dbReference type="ARBA" id="ARBA00007383"/>
    </source>
</evidence>
<evidence type="ECO:0000256" key="4">
    <source>
        <dbReference type="ARBA" id="ARBA00004496"/>
    </source>
</evidence>
<evidence type="ECO:0000256" key="9">
    <source>
        <dbReference type="ARBA" id="ARBA00022759"/>
    </source>
</evidence>
<dbReference type="GO" id="GO:0005737">
    <property type="term" value="C:cytoplasm"/>
    <property type="evidence" value="ECO:0007669"/>
    <property type="project" value="UniProtKB-SubCell"/>
</dbReference>
<comment type="catalytic activity">
    <reaction evidence="1 12 13">
        <text>Endonucleolytic cleavage to 5'-phosphomonoester.</text>
        <dbReference type="EC" id="3.1.26.4"/>
    </reaction>
</comment>
<evidence type="ECO:0000313" key="16">
    <source>
        <dbReference type="Proteomes" id="UP000218083"/>
    </source>
</evidence>
<name>A0A2A2FD11_9EURY</name>
<dbReference type="GO" id="GO:0043137">
    <property type="term" value="P:DNA replication, removal of RNA primer"/>
    <property type="evidence" value="ECO:0007669"/>
    <property type="project" value="TreeGrafter"/>
</dbReference>
<dbReference type="NCBIfam" id="TIGR00729">
    <property type="entry name" value="ribonuclease HII"/>
    <property type="match status" value="1"/>
</dbReference>
<gene>
    <name evidence="15" type="ORF">CK500_14135</name>
</gene>
<dbReference type="PROSITE" id="PS51975">
    <property type="entry name" value="RNASE_H_2"/>
    <property type="match status" value="1"/>
</dbReference>
<evidence type="ECO:0000256" key="8">
    <source>
        <dbReference type="ARBA" id="ARBA00022723"/>
    </source>
</evidence>
<evidence type="ECO:0000313" key="15">
    <source>
        <dbReference type="EMBL" id="PAU82730.1"/>
    </source>
</evidence>
<dbReference type="InterPro" id="IPR023160">
    <property type="entry name" value="RNase_HII_hlx-loop-hlx_cap_dom"/>
</dbReference>
<dbReference type="InterPro" id="IPR004649">
    <property type="entry name" value="RNase_H2_suA"/>
</dbReference>
<dbReference type="PANTHER" id="PTHR10954">
    <property type="entry name" value="RIBONUCLEASE H2 SUBUNIT A"/>
    <property type="match status" value="1"/>
</dbReference>
<dbReference type="Pfam" id="PF01351">
    <property type="entry name" value="RNase_HII"/>
    <property type="match status" value="2"/>
</dbReference>
<feature type="domain" description="RNase H type-2" evidence="14">
    <location>
        <begin position="1"/>
        <end position="241"/>
    </location>
</feature>
<evidence type="ECO:0000256" key="11">
    <source>
        <dbReference type="ARBA" id="ARBA00023211"/>
    </source>
</evidence>
<keyword evidence="6" id="KW-0963">Cytoplasm</keyword>
<evidence type="ECO:0000256" key="10">
    <source>
        <dbReference type="ARBA" id="ARBA00022801"/>
    </source>
</evidence>
<dbReference type="GO" id="GO:0032299">
    <property type="term" value="C:ribonuclease H2 complex"/>
    <property type="evidence" value="ECO:0007669"/>
    <property type="project" value="TreeGrafter"/>
</dbReference>
<dbReference type="GO" id="GO:0006298">
    <property type="term" value="P:mismatch repair"/>
    <property type="evidence" value="ECO:0007669"/>
    <property type="project" value="TreeGrafter"/>
</dbReference>
<evidence type="ECO:0000256" key="6">
    <source>
        <dbReference type="ARBA" id="ARBA00022490"/>
    </source>
</evidence>
<evidence type="ECO:0000256" key="3">
    <source>
        <dbReference type="ARBA" id="ARBA00004065"/>
    </source>
</evidence>
<keyword evidence="8 12" id="KW-0479">Metal-binding</keyword>
<evidence type="ECO:0000256" key="12">
    <source>
        <dbReference type="PROSITE-ProRule" id="PRU01319"/>
    </source>
</evidence>
<dbReference type="GO" id="GO:0003723">
    <property type="term" value="F:RNA binding"/>
    <property type="evidence" value="ECO:0007669"/>
    <property type="project" value="UniProtKB-UniRule"/>
</dbReference>
<comment type="subcellular location">
    <subcellularLocation>
        <location evidence="4">Cytoplasm</location>
    </subcellularLocation>
</comment>
<comment type="cofactor">
    <cofactor evidence="12">
        <name>Mn(2+)</name>
        <dbReference type="ChEBI" id="CHEBI:29035"/>
    </cofactor>
    <cofactor evidence="12">
        <name>Mg(2+)</name>
        <dbReference type="ChEBI" id="CHEBI:18420"/>
    </cofactor>
    <text evidence="12">Manganese or magnesium. Binds 1 divalent metal ion per monomer in the absence of substrate. May bind a second metal ion after substrate binding.</text>
</comment>
<dbReference type="PANTHER" id="PTHR10954:SF23">
    <property type="entry name" value="RIBONUCLEASE"/>
    <property type="match status" value="1"/>
</dbReference>
<evidence type="ECO:0000256" key="1">
    <source>
        <dbReference type="ARBA" id="ARBA00000077"/>
    </source>
</evidence>
<dbReference type="InterPro" id="IPR001352">
    <property type="entry name" value="RNase_HII/HIII"/>
</dbReference>
<keyword evidence="10 12" id="KW-0378">Hydrolase</keyword>
<feature type="binding site" evidence="12">
    <location>
        <position position="6"/>
    </location>
    <ligand>
        <name>a divalent metal cation</name>
        <dbReference type="ChEBI" id="CHEBI:60240"/>
    </ligand>
</feature>
<dbReference type="GO" id="GO:0004523">
    <property type="term" value="F:RNA-DNA hybrid ribonuclease activity"/>
    <property type="evidence" value="ECO:0007669"/>
    <property type="project" value="UniProtKB-UniRule"/>
</dbReference>
<dbReference type="RefSeq" id="WP_095637871.1">
    <property type="nucleotide sequence ID" value="NZ_NSKC01000009.1"/>
</dbReference>
<comment type="cofactor">
    <cofactor evidence="2">
        <name>Mg(2+)</name>
        <dbReference type="ChEBI" id="CHEBI:18420"/>
    </cofactor>
</comment>
<dbReference type="CDD" id="cd07180">
    <property type="entry name" value="RNase_HII_archaea_like"/>
    <property type="match status" value="1"/>
</dbReference>
<comment type="similarity">
    <text evidence="5 13">Belongs to the RNase HII family.</text>
</comment>
<dbReference type="InterPro" id="IPR012337">
    <property type="entry name" value="RNaseH-like_sf"/>
</dbReference>
<keyword evidence="9 12" id="KW-0255">Endonuclease</keyword>
<accession>A0A2A2FD11</accession>
<dbReference type="FunFam" id="1.10.10.460:FF:000001">
    <property type="entry name" value="Ribonuclease"/>
    <property type="match status" value="1"/>
</dbReference>
<evidence type="ECO:0000256" key="2">
    <source>
        <dbReference type="ARBA" id="ARBA00001946"/>
    </source>
</evidence>
<comment type="caution">
    <text evidence="15">The sequence shown here is derived from an EMBL/GenBank/DDBJ whole genome shotgun (WGS) entry which is preliminary data.</text>
</comment>
<dbReference type="AlphaFoldDB" id="A0A2A2FD11"/>
<dbReference type="Proteomes" id="UP000218083">
    <property type="component" value="Unassembled WGS sequence"/>
</dbReference>
<proteinExistence type="inferred from homology"/>
<dbReference type="InterPro" id="IPR024567">
    <property type="entry name" value="RNase_HII/HIII_dom"/>
</dbReference>
<keyword evidence="16" id="KW-1185">Reference proteome</keyword>
<feature type="binding site" evidence="12">
    <location>
        <position position="7"/>
    </location>
    <ligand>
        <name>a divalent metal cation</name>
        <dbReference type="ChEBI" id="CHEBI:60240"/>
    </ligand>
</feature>
<dbReference type="InterPro" id="IPR036397">
    <property type="entry name" value="RNaseH_sf"/>
</dbReference>
<keyword evidence="11" id="KW-0464">Manganese</keyword>
<comment type="function">
    <text evidence="3 13">Endonuclease that specifically degrades the RNA of RNA-DNA hybrids.</text>
</comment>
<dbReference type="OrthoDB" id="33866at2157"/>
<keyword evidence="7 12" id="KW-0540">Nuclease</keyword>
<organism evidence="15 16">
    <name type="scientific">Halorubrum salipaludis</name>
    <dbReference type="NCBI Taxonomy" id="2032630"/>
    <lineage>
        <taxon>Archaea</taxon>
        <taxon>Methanobacteriati</taxon>
        <taxon>Methanobacteriota</taxon>
        <taxon>Stenosarchaea group</taxon>
        <taxon>Halobacteria</taxon>
        <taxon>Halobacteriales</taxon>
        <taxon>Haloferacaceae</taxon>
        <taxon>Halorubrum</taxon>
    </lineage>
</organism>
<dbReference type="Gene3D" id="1.10.10.460">
    <property type="entry name" value="Ribonuclease hii. Domain 2"/>
    <property type="match status" value="1"/>
</dbReference>
<reference evidence="15 16" key="1">
    <citation type="submission" date="2017-08" db="EMBL/GenBank/DDBJ databases">
        <title>The strain WRN001 was isolated from Binhai saline alkaline soil, Tianjin, China.</title>
        <authorList>
            <person name="Liu D."/>
            <person name="Zhang G."/>
        </authorList>
    </citation>
    <scope>NUCLEOTIDE SEQUENCE [LARGE SCALE GENOMIC DNA]</scope>
    <source>
        <strain evidence="15 16">WN019</strain>
    </source>
</reference>
<sequence length="247" mass="25490">MYLGVDEAGKGPVLGPMVAAAVLADPADLPADADDSKRIAPSRREAIDAAVREADGVAVGVAFVDPAEIDRPDTDMNTLTVRGQARAVRGALDAGVVAGLVDPDDTDDSDDPADPVRVVADAGDTSEARFARRLGEFVADGDTAGDDAPDHPAVDVSAAHGADEDDPVVGAASVVAKVARDERMAAIDADYPAYDAIGSGYPSDPATRDFLRAYVDDHGEVPDCARRSWATCDDVLAAAEQSGLDEF</sequence>
<dbReference type="EMBL" id="NSKC01000009">
    <property type="protein sequence ID" value="PAU82730.1"/>
    <property type="molecule type" value="Genomic_DNA"/>
</dbReference>
<dbReference type="Gene3D" id="3.30.420.10">
    <property type="entry name" value="Ribonuclease H-like superfamily/Ribonuclease H"/>
    <property type="match status" value="1"/>
</dbReference>
<feature type="binding site" evidence="12">
    <location>
        <position position="121"/>
    </location>
    <ligand>
        <name>a divalent metal cation</name>
        <dbReference type="ChEBI" id="CHEBI:60240"/>
    </ligand>
</feature>
<dbReference type="EC" id="3.1.26.4" evidence="13"/>
<dbReference type="SUPFAM" id="SSF53098">
    <property type="entry name" value="Ribonuclease H-like"/>
    <property type="match status" value="1"/>
</dbReference>
<dbReference type="GO" id="GO:0046872">
    <property type="term" value="F:metal ion binding"/>
    <property type="evidence" value="ECO:0007669"/>
    <property type="project" value="UniProtKB-KW"/>
</dbReference>
<protein>
    <recommendedName>
        <fullName evidence="13">Ribonuclease</fullName>
        <ecNumber evidence="13">3.1.26.4</ecNumber>
    </recommendedName>
</protein>
<evidence type="ECO:0000256" key="13">
    <source>
        <dbReference type="RuleBase" id="RU003515"/>
    </source>
</evidence>
<evidence type="ECO:0000259" key="14">
    <source>
        <dbReference type="PROSITE" id="PS51975"/>
    </source>
</evidence>
<evidence type="ECO:0000256" key="7">
    <source>
        <dbReference type="ARBA" id="ARBA00022722"/>
    </source>
</evidence>